<protein>
    <recommendedName>
        <fullName evidence="3">SEA domain-containing protein</fullName>
    </recommendedName>
</protein>
<feature type="domain" description="SEA" evidence="3">
    <location>
        <begin position="137"/>
        <end position="258"/>
    </location>
</feature>
<dbReference type="Proteomes" id="UP001333110">
    <property type="component" value="Unassembled WGS sequence"/>
</dbReference>
<feature type="transmembrane region" description="Helical" evidence="2">
    <location>
        <begin position="2024"/>
        <end position="2052"/>
    </location>
</feature>
<sequence>MTLKPHLAPCFLNSPRALAGAGEQWPAAAHAQLAKAELAFPRGDGSGSPKAWPCSERAQRRVRQGDDTGVDAVCTYRKEPSAMPLDTMGLYHEVSNKTRGITQLGPYSLDKDSLYVNGYNEQPVLPTPSHPPTTIPAPERFTINFTITNLPDNSDLATPGSPKFNTTRRVMTTLLDQLLKESSIGPAFLGCETTAFRPVRQGDDTGVDAVCTYRKEPSAPPLDSVGLYHEVSNKTRGITQLGPYSLDKDSLYVNGDLCSSRCLSAVLRQPSPALPSLHPQLQLTTRSLSLSLFPGYNEQPVLPTPSHPATLPALEHFTINFTITNLPDNSELATPDSAKSNTTRRDMTTLLDQLLKESSIGPAFLGCETTAFRPVRQGDDTGVDAVCTYRKEPSAPLLDRVGLYHEVSNKTRGITQLGPYSLDKDSLYVNGYNEQPVLPTPSHPPTTAAAPERFTINFTITNLPDNSDLATPDSAKFNTTRRVMTTLLDQLLKESSIGPAFLGCETTAFRPVRQGDDTGVDAVCTYRKEPSAPPLDSVGLYHEVSNKTRGITQLGPYSLDKDSLYVNGYNEQPVLPSEYLAGAGWAQKAATPSHPATLPALEHFTINFTINNLPDNSELATPDSAKFNTTRRDMTTLLDQLLKESSIGPAFLGCETTAFRPVRQGDDTGVDAVCTYRKEPSATPLDRVGLYHEVSNKTRGITQLGPYSLDKDSLYVNGYNEQPVLPSEYLAGAGWAQKAATPSHPPTTIPAPERFTINFTITNLPDNSDLATPDSAKFNTTRRVMTTLLDQLLKESSIGPAFLGCEMTAFRPVRQGDDTGVDAVCTYRKEPSAPPLDSVGLYHEVSNKTRGITQLGPYSLDKDSLYVNGYNEQPVLPSEYLAGAGWAQKAASASHRGQGPGLVTPGRSGEPASLRHRDEGCKGGVAGRRPLHLSTQSLDTLSLAPCHSSSLLLAAPSHPPTTIPAPERFTINFTINNLPDNSDLATPGSPKFNTTRRVMTTLLDQLLKESSIGPAFLGCETTAFRPVRQGDDTGVDAVCTYRKEPSAPPLDRVGLYHEVSNKTRGITQLGPYSLDKDSLYVNATAVSPRTGKFTVNFTITNLQYSGSLSNPYSAKFSATARVLIALFDRVIVYHEVSNKTNGVTNLGVYSLDRESLYINGKITMKPISCLDKNCVQFWAPHYKRDIEVLERVQRRATKLVKGLEQKSYEERLRELGLFSLEKRRLRGDLIALYNCLKGGCREVGVGLFSQVTSDRTRGNGLKLRQGRFRLDIRKFFFTERVIKHWNRLPREVVESPSLEVFKGRLDEVLRDMVHEYFFTCCNKFCAFLAATSPAPPLAREGHFTVNFTVTNLLYTSALGNSNSKKFIATKRTLTHLVIMSCSLDYVDPLLQKSSIGPAYIGCKIMAFRSKEDRDDTGVDVICSYRDEPSDPKFSRVTVYHELSNMTNGITKLGHYSLNSQSLYVNDYNEPHSLSLVKPTTTQSPGPITEQFTLNFTIVNLRFTTDLGTPNSAKFNSTEKIMEHYIDALLQKSRIGPYFTGCKVIGFRSVRNRDNTGVDTICNYGNDFQVPQFDEAKVYQELSSMTNGITKLGIYNLDNKSLYINGYNEPLERSSLSITTAPSPASRHFTLNFTLTNLQYTADLDAPSSRKFISTVKVINHYIDLLFKRSSISSAYTGCKVMRFRSGRNRDNTGVDAVCSYKSNVSLARFDREEVYRELSTMTNGVTKLGHYSLEKDSLYVNGFPLTDTTITRKPVLTEAPDKLGYRLSFRIVNENLTNPDSQSPEYKAAVESISNKMNQLYRQSNLRDQFLNCSITRLRTGSIVVDCNCFFQAEPSINRAVVERAFQDGTSNATGLWLGSSYQLQEFSVDSLELAIEAATYKTPLKSGKENFRLKFRIANLPYSPELQDSRSQKYQVNKEKIEKELDVFRNSSLKDYFAGCTVESFGPVHGKTHTNVTSICKFTLEPFSRTLQKQEVYEELKRLTHGFTKLGPSYELEEQSLIAEGYSPLKTDEQESERSELQFWAIILICIFTLLGFILLVLLCFLIVFCLRRKSHLYQVQQSMYGVYFPHLNTRKRALAATAIV</sequence>
<feature type="domain" description="SEA" evidence="3">
    <location>
        <begin position="1888"/>
        <end position="2009"/>
    </location>
</feature>
<dbReference type="InterPro" id="IPR000082">
    <property type="entry name" value="SEA_dom"/>
</dbReference>
<keyword evidence="2" id="KW-1133">Transmembrane helix</keyword>
<evidence type="ECO:0000313" key="5">
    <source>
        <dbReference type="Proteomes" id="UP001333110"/>
    </source>
</evidence>
<evidence type="ECO:0000256" key="2">
    <source>
        <dbReference type="SAM" id="Phobius"/>
    </source>
</evidence>
<dbReference type="SUPFAM" id="SSF82671">
    <property type="entry name" value="SEA domain"/>
    <property type="match status" value="13"/>
</dbReference>
<dbReference type="InterPro" id="IPR036364">
    <property type="entry name" value="SEA_dom_sf"/>
</dbReference>
<name>A0AAN7N4C1_MYCAM</name>
<feature type="domain" description="SEA" evidence="3">
    <location>
        <begin position="600"/>
        <end position="721"/>
    </location>
</feature>
<dbReference type="Pfam" id="PF01390">
    <property type="entry name" value="SEA"/>
    <property type="match status" value="12"/>
</dbReference>
<dbReference type="PANTHER" id="PTHR14672:SF1">
    <property type="entry name" value="MUCIN-16"/>
    <property type="match status" value="1"/>
</dbReference>
<dbReference type="InterPro" id="IPR028850">
    <property type="entry name" value="MUC16"/>
</dbReference>
<feature type="domain" description="SEA" evidence="3">
    <location>
        <begin position="751"/>
        <end position="872"/>
    </location>
</feature>
<organism evidence="4 5">
    <name type="scientific">Mycteria americana</name>
    <name type="common">Wood stork</name>
    <dbReference type="NCBI Taxonomy" id="33587"/>
    <lineage>
        <taxon>Eukaryota</taxon>
        <taxon>Metazoa</taxon>
        <taxon>Chordata</taxon>
        <taxon>Craniata</taxon>
        <taxon>Vertebrata</taxon>
        <taxon>Euteleostomi</taxon>
        <taxon>Archelosauria</taxon>
        <taxon>Archosauria</taxon>
        <taxon>Dinosauria</taxon>
        <taxon>Saurischia</taxon>
        <taxon>Theropoda</taxon>
        <taxon>Coelurosauria</taxon>
        <taxon>Aves</taxon>
        <taxon>Neognathae</taxon>
        <taxon>Neoaves</taxon>
        <taxon>Aequornithes</taxon>
        <taxon>Ciconiiformes</taxon>
        <taxon>Ciconiidae</taxon>
        <taxon>Mycteria</taxon>
    </lineage>
</organism>
<dbReference type="PROSITE" id="PS50024">
    <property type="entry name" value="SEA"/>
    <property type="match status" value="11"/>
</dbReference>
<feature type="domain" description="SEA" evidence="3">
    <location>
        <begin position="1761"/>
        <end position="1881"/>
    </location>
</feature>
<feature type="domain" description="SEA" evidence="3">
    <location>
        <begin position="450"/>
        <end position="571"/>
    </location>
</feature>
<evidence type="ECO:0000259" key="3">
    <source>
        <dbReference type="PROSITE" id="PS50024"/>
    </source>
</evidence>
<feature type="region of interest" description="Disordered" evidence="1">
    <location>
        <begin position="892"/>
        <end position="928"/>
    </location>
</feature>
<feature type="domain" description="SEA" evidence="3">
    <location>
        <begin position="1487"/>
        <end position="1608"/>
    </location>
</feature>
<keyword evidence="5" id="KW-1185">Reference proteome</keyword>
<dbReference type="SMART" id="SM00200">
    <property type="entry name" value="SEA"/>
    <property type="match status" value="3"/>
</dbReference>
<feature type="domain" description="SEA" evidence="3">
    <location>
        <begin position="965"/>
        <end position="1086"/>
    </location>
</feature>
<keyword evidence="2" id="KW-0812">Transmembrane</keyword>
<gene>
    <name evidence="4" type="ORF">QYF61_017050</name>
</gene>
<dbReference type="EMBL" id="JAUNZN010000026">
    <property type="protein sequence ID" value="KAK4808030.1"/>
    <property type="molecule type" value="Genomic_DNA"/>
</dbReference>
<comment type="caution">
    <text evidence="4">The sequence shown here is derived from an EMBL/GenBank/DDBJ whole genome shotgun (WGS) entry which is preliminary data.</text>
</comment>
<feature type="domain" description="SEA" evidence="3">
    <location>
        <begin position="313"/>
        <end position="434"/>
    </location>
</feature>
<dbReference type="Gene3D" id="3.30.70.960">
    <property type="entry name" value="SEA domain"/>
    <property type="match status" value="14"/>
</dbReference>
<feature type="domain" description="SEA" evidence="3">
    <location>
        <begin position="1624"/>
        <end position="1745"/>
    </location>
</feature>
<keyword evidence="2" id="KW-0472">Membrane</keyword>
<dbReference type="PANTHER" id="PTHR14672">
    <property type="entry name" value="MUCIN-16"/>
    <property type="match status" value="1"/>
</dbReference>
<reference evidence="4 5" key="1">
    <citation type="journal article" date="2023" name="J. Hered.">
        <title>Chromosome-level genome of the wood stork (Mycteria americana) provides insight into avian chromosome evolution.</title>
        <authorList>
            <person name="Flamio R. Jr."/>
            <person name="Ramstad K.M."/>
        </authorList>
    </citation>
    <scope>NUCLEOTIDE SEQUENCE [LARGE SCALE GENOMIC DNA]</scope>
    <source>
        <strain evidence="4">JAX WOST 10</strain>
    </source>
</reference>
<evidence type="ECO:0000313" key="4">
    <source>
        <dbReference type="EMBL" id="KAK4808030.1"/>
    </source>
</evidence>
<accession>A0AAN7N4C1</accession>
<evidence type="ECO:0000256" key="1">
    <source>
        <dbReference type="SAM" id="MobiDB-lite"/>
    </source>
</evidence>
<proteinExistence type="predicted"/>
<feature type="domain" description="SEA" evidence="3">
    <location>
        <begin position="1339"/>
        <end position="1469"/>
    </location>
</feature>
<dbReference type="FunFam" id="3.30.70.960:FF:000003">
    <property type="entry name" value="MUC16 isoform 1"/>
    <property type="match status" value="7"/>
</dbReference>